<name>A0A8S9IBZ4_BRACR</name>
<evidence type="ECO:0000313" key="2">
    <source>
        <dbReference type="EMBL" id="KAF2566812.1"/>
    </source>
</evidence>
<organism evidence="2 3">
    <name type="scientific">Brassica cretica</name>
    <name type="common">Mustard</name>
    <dbReference type="NCBI Taxonomy" id="69181"/>
    <lineage>
        <taxon>Eukaryota</taxon>
        <taxon>Viridiplantae</taxon>
        <taxon>Streptophyta</taxon>
        <taxon>Embryophyta</taxon>
        <taxon>Tracheophyta</taxon>
        <taxon>Spermatophyta</taxon>
        <taxon>Magnoliopsida</taxon>
        <taxon>eudicotyledons</taxon>
        <taxon>Gunneridae</taxon>
        <taxon>Pentapetalae</taxon>
        <taxon>rosids</taxon>
        <taxon>malvids</taxon>
        <taxon>Brassicales</taxon>
        <taxon>Brassicaceae</taxon>
        <taxon>Brassiceae</taxon>
        <taxon>Brassica</taxon>
    </lineage>
</organism>
<dbReference type="AlphaFoldDB" id="A0A8S9IBZ4"/>
<dbReference type="EMBL" id="QGKW02001911">
    <property type="protein sequence ID" value="KAF2566812.1"/>
    <property type="molecule type" value="Genomic_DNA"/>
</dbReference>
<gene>
    <name evidence="2" type="ORF">F2Q68_00024443</name>
</gene>
<accession>A0A8S9IBZ4</accession>
<protein>
    <submittedName>
        <fullName evidence="2">Uncharacterized protein</fullName>
    </submittedName>
</protein>
<comment type="caution">
    <text evidence="2">The sequence shown here is derived from an EMBL/GenBank/DDBJ whole genome shotgun (WGS) entry which is preliminary data.</text>
</comment>
<evidence type="ECO:0000256" key="1">
    <source>
        <dbReference type="SAM" id="MobiDB-lite"/>
    </source>
</evidence>
<sequence length="166" mass="18125">MPSRGIIMAIYDRGGGQCQEGPTCRNSDSHVGAGGGRTLERGTLPGQAGTRRDIRWSRVASLSNLLLIPPFPFPCAQDFRESGVLEFGDEFRLTGENCNGPWRHKIESMLSRGIIMAIYDRGGRQCREGPTCRNSDSHVGAGGGRTLERGILPGQAGTRRDIRKRL</sequence>
<proteinExistence type="predicted"/>
<dbReference type="Proteomes" id="UP000712281">
    <property type="component" value="Unassembled WGS sequence"/>
</dbReference>
<reference evidence="2" key="1">
    <citation type="submission" date="2019-12" db="EMBL/GenBank/DDBJ databases">
        <title>Genome sequencing and annotation of Brassica cretica.</title>
        <authorList>
            <person name="Studholme D.J."/>
            <person name="Sarris P.F."/>
        </authorList>
    </citation>
    <scope>NUCLEOTIDE SEQUENCE</scope>
    <source>
        <strain evidence="2">PFS-001/15</strain>
        <tissue evidence="2">Leaf</tissue>
    </source>
</reference>
<evidence type="ECO:0000313" key="3">
    <source>
        <dbReference type="Proteomes" id="UP000712281"/>
    </source>
</evidence>
<feature type="region of interest" description="Disordered" evidence="1">
    <location>
        <begin position="129"/>
        <end position="166"/>
    </location>
</feature>
<feature type="region of interest" description="Disordered" evidence="1">
    <location>
        <begin position="23"/>
        <end position="50"/>
    </location>
</feature>